<reference evidence="2 3" key="1">
    <citation type="journal article" date="2023" name="Commun. Biol.">
        <title>Genome analysis of Parmales, the sister group of diatoms, reveals the evolutionary specialization of diatoms from phago-mixotrophs to photoautotrophs.</title>
        <authorList>
            <person name="Ban H."/>
            <person name="Sato S."/>
            <person name="Yoshikawa S."/>
            <person name="Yamada K."/>
            <person name="Nakamura Y."/>
            <person name="Ichinomiya M."/>
            <person name="Sato N."/>
            <person name="Blanc-Mathieu R."/>
            <person name="Endo H."/>
            <person name="Kuwata A."/>
            <person name="Ogata H."/>
        </authorList>
    </citation>
    <scope>NUCLEOTIDE SEQUENCE [LARGE SCALE GENOMIC DNA]</scope>
</reference>
<comment type="caution">
    <text evidence="2">The sequence shown here is derived from an EMBL/GenBank/DDBJ whole genome shotgun (WGS) entry which is preliminary data.</text>
</comment>
<proteinExistence type="predicted"/>
<gene>
    <name evidence="2" type="ORF">TeGR_g10958</name>
</gene>
<feature type="compositionally biased region" description="Pro residues" evidence="1">
    <location>
        <begin position="162"/>
        <end position="171"/>
    </location>
</feature>
<dbReference type="EMBL" id="BRYB01002457">
    <property type="protein sequence ID" value="GMI19862.1"/>
    <property type="molecule type" value="Genomic_DNA"/>
</dbReference>
<feature type="region of interest" description="Disordered" evidence="1">
    <location>
        <begin position="1"/>
        <end position="28"/>
    </location>
</feature>
<evidence type="ECO:0000313" key="3">
    <source>
        <dbReference type="Proteomes" id="UP001165060"/>
    </source>
</evidence>
<protein>
    <submittedName>
        <fullName evidence="2">Uncharacterized protein</fullName>
    </submittedName>
</protein>
<feature type="compositionally biased region" description="Pro residues" evidence="1">
    <location>
        <begin position="128"/>
        <end position="153"/>
    </location>
</feature>
<name>A0ABQ6M5F7_9STRA</name>
<accession>A0ABQ6M5F7</accession>
<evidence type="ECO:0000313" key="2">
    <source>
        <dbReference type="EMBL" id="GMI19862.1"/>
    </source>
</evidence>
<sequence length="301" mass="31241">YDMTPPPAYVEEKKESCSSPSDEARADARARADRLLRQLGQVRVEDRDPMSIEAILGDFKAGELGEGAGEGKGDVLDDAVCSLHEKVKLLLLSGAPAEARGGAGGGDVADLSSEGLTAAFAELGRSGPGPPAPPQGKPPHQGKPPPPKTPPPARAKGKQIPNSPPTPPRSTPPLLRINVGLPNSTTAPLSLFPNQSPADAARSFCKKNAIRGTPSAIEGLVSKIEACRKAAARSGGGEREEGAVLGRLEVALGDGRLRNLIVRQGDDPAAVVRAFAGRHGGMGRKQQAELVAVIRDKTGKR</sequence>
<organism evidence="2 3">
    <name type="scientific">Tetraparma gracilis</name>
    <dbReference type="NCBI Taxonomy" id="2962635"/>
    <lineage>
        <taxon>Eukaryota</taxon>
        <taxon>Sar</taxon>
        <taxon>Stramenopiles</taxon>
        <taxon>Ochrophyta</taxon>
        <taxon>Bolidophyceae</taxon>
        <taxon>Parmales</taxon>
        <taxon>Triparmaceae</taxon>
        <taxon>Tetraparma</taxon>
    </lineage>
</organism>
<keyword evidence="3" id="KW-1185">Reference proteome</keyword>
<feature type="compositionally biased region" description="Basic and acidic residues" evidence="1">
    <location>
        <begin position="10"/>
        <end position="28"/>
    </location>
</feature>
<evidence type="ECO:0000256" key="1">
    <source>
        <dbReference type="SAM" id="MobiDB-lite"/>
    </source>
</evidence>
<dbReference type="Proteomes" id="UP001165060">
    <property type="component" value="Unassembled WGS sequence"/>
</dbReference>
<feature type="non-terminal residue" evidence="2">
    <location>
        <position position="1"/>
    </location>
</feature>
<feature type="region of interest" description="Disordered" evidence="1">
    <location>
        <begin position="121"/>
        <end position="181"/>
    </location>
</feature>